<evidence type="ECO:0000256" key="1">
    <source>
        <dbReference type="ARBA" id="ARBA00007074"/>
    </source>
</evidence>
<evidence type="ECO:0000313" key="9">
    <source>
        <dbReference type="Proteomes" id="UP000046373"/>
    </source>
</evidence>
<dbReference type="GO" id="GO:0006508">
    <property type="term" value="P:proteolysis"/>
    <property type="evidence" value="ECO:0007669"/>
    <property type="project" value="UniProtKB-KW"/>
</dbReference>
<dbReference type="PANTHER" id="PTHR47053:SF1">
    <property type="entry name" value="MUREIN DD-ENDOPEPTIDASE MEPH-RELATED"/>
    <property type="match status" value="1"/>
</dbReference>
<dbReference type="Proteomes" id="UP000046122">
    <property type="component" value="Unassembled WGS sequence"/>
</dbReference>
<dbReference type="Pfam" id="PF00877">
    <property type="entry name" value="NLPC_P60"/>
    <property type="match status" value="1"/>
</dbReference>
<organism evidence="7 8">
    <name type="scientific">Mesorhizobium plurifarium</name>
    <dbReference type="NCBI Taxonomy" id="69974"/>
    <lineage>
        <taxon>Bacteria</taxon>
        <taxon>Pseudomonadati</taxon>
        <taxon>Pseudomonadota</taxon>
        <taxon>Alphaproteobacteria</taxon>
        <taxon>Hyphomicrobiales</taxon>
        <taxon>Phyllobacteriaceae</taxon>
        <taxon>Mesorhizobium</taxon>
    </lineage>
</organism>
<evidence type="ECO:0000313" key="8">
    <source>
        <dbReference type="Proteomes" id="UP000046122"/>
    </source>
</evidence>
<evidence type="ECO:0000256" key="4">
    <source>
        <dbReference type="ARBA" id="ARBA00022807"/>
    </source>
</evidence>
<dbReference type="AlphaFoldDB" id="A0A090G2R1"/>
<evidence type="ECO:0000313" key="6">
    <source>
        <dbReference type="EMBL" id="CDX36601.1"/>
    </source>
</evidence>
<evidence type="ECO:0000256" key="2">
    <source>
        <dbReference type="ARBA" id="ARBA00022670"/>
    </source>
</evidence>
<sequence length="308" mass="33464">MVSSPGRTSCPSDLIADDWIIDLTARDARLHAFRSDLADARLKGEVAADRFVTGRPARITAPVADLRKAPRPDAGVNTQALFGDDVLVFEDAEGWAWVQAERDGYVGYVADYLLGQRDHAPTHIVSVPRTFLYPGPDLRFPISGQLSMGSTVTVTGSAETRGTHYALLPSGQAIIARHLRPTAELADDYVTVAESFLGTPYLWGGVSGFGIDCSGLVQLAMRMTGKDVLRDSDMQAASIGMPFEPGPDYSGLRRGDLVFWKGHVAIMTNERDMIHANGHTMLVSREGLKEAVERIGYLYGGPTGFRRP</sequence>
<dbReference type="Proteomes" id="UP000046373">
    <property type="component" value="Unassembled WGS sequence"/>
</dbReference>
<evidence type="ECO:0000313" key="7">
    <source>
        <dbReference type="EMBL" id="CDX50882.1"/>
    </source>
</evidence>
<dbReference type="InterPro" id="IPR051202">
    <property type="entry name" value="Peptidase_C40"/>
</dbReference>
<dbReference type="InterPro" id="IPR041382">
    <property type="entry name" value="SH3_16"/>
</dbReference>
<dbReference type="EMBL" id="CCNE01000005">
    <property type="protein sequence ID" value="CDX50882.1"/>
    <property type="molecule type" value="Genomic_DNA"/>
</dbReference>
<comment type="similarity">
    <text evidence="1">Belongs to the peptidase C40 family.</text>
</comment>
<dbReference type="Gene3D" id="3.90.1720.10">
    <property type="entry name" value="endopeptidase domain like (from Nostoc punctiforme)"/>
    <property type="match status" value="1"/>
</dbReference>
<dbReference type="InterPro" id="IPR038765">
    <property type="entry name" value="Papain-like_cys_pep_sf"/>
</dbReference>
<dbReference type="EMBL" id="CCNB01000012">
    <property type="protein sequence ID" value="CDX36601.1"/>
    <property type="molecule type" value="Genomic_DNA"/>
</dbReference>
<keyword evidence="4" id="KW-0788">Thiol protease</keyword>
<evidence type="ECO:0000256" key="3">
    <source>
        <dbReference type="ARBA" id="ARBA00022801"/>
    </source>
</evidence>
<dbReference type="InterPro" id="IPR000064">
    <property type="entry name" value="NLP_P60_dom"/>
</dbReference>
<dbReference type="GO" id="GO:0008234">
    <property type="term" value="F:cysteine-type peptidase activity"/>
    <property type="evidence" value="ECO:0007669"/>
    <property type="project" value="UniProtKB-KW"/>
</dbReference>
<protein>
    <submittedName>
        <fullName evidence="7">NLP/P60 protein</fullName>
    </submittedName>
</protein>
<dbReference type="SUPFAM" id="SSF54001">
    <property type="entry name" value="Cysteine proteinases"/>
    <property type="match status" value="1"/>
</dbReference>
<dbReference type="PANTHER" id="PTHR47053">
    <property type="entry name" value="MUREIN DD-ENDOPEPTIDASE MEPH-RELATED"/>
    <property type="match status" value="1"/>
</dbReference>
<dbReference type="Gene3D" id="2.30.30.40">
    <property type="entry name" value="SH3 Domains"/>
    <property type="match status" value="1"/>
</dbReference>
<evidence type="ECO:0000259" key="5">
    <source>
        <dbReference type="PROSITE" id="PS51935"/>
    </source>
</evidence>
<accession>A0A090G2R1</accession>
<keyword evidence="2" id="KW-0645">Protease</keyword>
<feature type="domain" description="NlpC/P60" evidence="5">
    <location>
        <begin position="183"/>
        <end position="308"/>
    </location>
</feature>
<keyword evidence="3" id="KW-0378">Hydrolase</keyword>
<proteinExistence type="inferred from homology"/>
<gene>
    <name evidence="7" type="ORF">MPL3365_130191</name>
    <name evidence="6" type="ORF">MPLDJ20_20622</name>
</gene>
<dbReference type="Pfam" id="PF18348">
    <property type="entry name" value="SH3_16"/>
    <property type="match status" value="1"/>
</dbReference>
<reference evidence="8 9" key="1">
    <citation type="submission" date="2014-08" db="EMBL/GenBank/DDBJ databases">
        <authorList>
            <person name="Moulin Lionel"/>
        </authorList>
    </citation>
    <scope>NUCLEOTIDE SEQUENCE [LARGE SCALE GENOMIC DNA]</scope>
</reference>
<name>A0A090G2R1_MESPL</name>
<dbReference type="PROSITE" id="PS51935">
    <property type="entry name" value="NLPC_P60"/>
    <property type="match status" value="1"/>
</dbReference>